<dbReference type="InterPro" id="IPR005493">
    <property type="entry name" value="RraA/RraA-like"/>
</dbReference>
<dbReference type="Proteomes" id="UP001274830">
    <property type="component" value="Unassembled WGS sequence"/>
</dbReference>
<feature type="binding site" evidence="1">
    <location>
        <position position="126"/>
    </location>
    <ligand>
        <name>Mg(2+)</name>
        <dbReference type="ChEBI" id="CHEBI:18420"/>
    </ligand>
</feature>
<dbReference type="CDD" id="cd16841">
    <property type="entry name" value="RraA_family"/>
    <property type="match status" value="1"/>
</dbReference>
<dbReference type="PANTHER" id="PTHR33254:SF28">
    <property type="entry name" value="4-HYDROXY-4-METHYL-2-OXOGLUTARATE ALDOLASE"/>
    <property type="match status" value="1"/>
</dbReference>
<comment type="cofactor">
    <cofactor evidence="1">
        <name>Mg(2+)</name>
        <dbReference type="ChEBI" id="CHEBI:18420"/>
    </cofactor>
</comment>
<dbReference type="InterPro" id="IPR036704">
    <property type="entry name" value="RraA/RraA-like_sf"/>
</dbReference>
<dbReference type="PANTHER" id="PTHR33254">
    <property type="entry name" value="4-HYDROXY-4-METHYL-2-OXOGLUTARATE ALDOLASE 3-RELATED"/>
    <property type="match status" value="1"/>
</dbReference>
<feature type="binding site" evidence="1">
    <location>
        <position position="125"/>
    </location>
    <ligand>
        <name>substrate</name>
    </ligand>
</feature>
<keyword evidence="1" id="KW-0479">Metal-binding</keyword>
<dbReference type="EMBL" id="JAUTXT010000019">
    <property type="protein sequence ID" value="KAK3674494.1"/>
    <property type="molecule type" value="Genomic_DNA"/>
</dbReference>
<evidence type="ECO:0000256" key="2">
    <source>
        <dbReference type="SAM" id="MobiDB-lite"/>
    </source>
</evidence>
<dbReference type="GO" id="GO:0008948">
    <property type="term" value="F:oxaloacetate decarboxylase activity"/>
    <property type="evidence" value="ECO:0007669"/>
    <property type="project" value="TreeGrafter"/>
</dbReference>
<feature type="region of interest" description="Disordered" evidence="2">
    <location>
        <begin position="214"/>
        <end position="235"/>
    </location>
</feature>
<name>A0AAE0WMK8_9PEZI</name>
<gene>
    <name evidence="3" type="ORF">LTR78_005580</name>
</gene>
<dbReference type="GO" id="GO:0047443">
    <property type="term" value="F:4-hydroxy-4-methyl-2-oxoglutarate aldolase activity"/>
    <property type="evidence" value="ECO:0007669"/>
    <property type="project" value="TreeGrafter"/>
</dbReference>
<reference evidence="3" key="1">
    <citation type="submission" date="2023-07" db="EMBL/GenBank/DDBJ databases">
        <title>Black Yeasts Isolated from many extreme environments.</title>
        <authorList>
            <person name="Coleine C."/>
            <person name="Stajich J.E."/>
            <person name="Selbmann L."/>
        </authorList>
    </citation>
    <scope>NUCLEOTIDE SEQUENCE</scope>
    <source>
        <strain evidence="3">CCFEE 5485</strain>
    </source>
</reference>
<proteinExistence type="predicted"/>
<organism evidence="3 4">
    <name type="scientific">Recurvomyces mirabilis</name>
    <dbReference type="NCBI Taxonomy" id="574656"/>
    <lineage>
        <taxon>Eukaryota</taxon>
        <taxon>Fungi</taxon>
        <taxon>Dikarya</taxon>
        <taxon>Ascomycota</taxon>
        <taxon>Pezizomycotina</taxon>
        <taxon>Dothideomycetes</taxon>
        <taxon>Dothideomycetidae</taxon>
        <taxon>Mycosphaerellales</taxon>
        <taxon>Teratosphaeriaceae</taxon>
        <taxon>Recurvomyces</taxon>
    </lineage>
</organism>
<dbReference type="Gene3D" id="3.50.30.40">
    <property type="entry name" value="Ribonuclease E inhibitor RraA/RraA-like"/>
    <property type="match status" value="1"/>
</dbReference>
<sequence>METKDIVKGLSSYTTCDVADALSKLKVAHGGFLAGLTMYYDLRWSPRRQEGTTKIVGPAHTVKYVRKNYESEPTPPEHYLDNVPSGSVVFISAPARAINACYGGLMSTQAQYSGVVGTVIDGRLRDLQEHRDMEFPVFARDVGTTAPAEAMRVAAINEPVWLNSEDQDATINPGDILVGDINGVVVIPRSMAEKVLELIPSQVEADEKVAADIRKGRPVQEAQKEHRANVKKPKM</sequence>
<evidence type="ECO:0000313" key="4">
    <source>
        <dbReference type="Proteomes" id="UP001274830"/>
    </source>
</evidence>
<evidence type="ECO:0000313" key="3">
    <source>
        <dbReference type="EMBL" id="KAK3674494.1"/>
    </source>
</evidence>
<keyword evidence="4" id="KW-1185">Reference proteome</keyword>
<dbReference type="GO" id="GO:0046872">
    <property type="term" value="F:metal ion binding"/>
    <property type="evidence" value="ECO:0007669"/>
    <property type="project" value="UniProtKB-KW"/>
</dbReference>
<keyword evidence="1" id="KW-0460">Magnesium</keyword>
<protein>
    <submittedName>
        <fullName evidence="3">Uncharacterized protein</fullName>
    </submittedName>
</protein>
<evidence type="ECO:0000256" key="1">
    <source>
        <dbReference type="PIRSR" id="PIRSR605493-1"/>
    </source>
</evidence>
<dbReference type="Pfam" id="PF03737">
    <property type="entry name" value="RraA-like"/>
    <property type="match status" value="1"/>
</dbReference>
<dbReference type="AlphaFoldDB" id="A0AAE0WMK8"/>
<feature type="binding site" evidence="1">
    <location>
        <begin position="103"/>
        <end position="106"/>
    </location>
    <ligand>
        <name>substrate</name>
    </ligand>
</feature>
<accession>A0AAE0WMK8</accession>
<comment type="caution">
    <text evidence="3">The sequence shown here is derived from an EMBL/GenBank/DDBJ whole genome shotgun (WGS) entry which is preliminary data.</text>
</comment>
<dbReference type="SUPFAM" id="SSF89562">
    <property type="entry name" value="RraA-like"/>
    <property type="match status" value="1"/>
</dbReference>